<dbReference type="OrthoDB" id="3399802at2"/>
<keyword evidence="6" id="KW-1185">Reference proteome</keyword>
<evidence type="ECO:0000256" key="3">
    <source>
        <dbReference type="ARBA" id="ARBA00023163"/>
    </source>
</evidence>
<evidence type="ECO:0000256" key="1">
    <source>
        <dbReference type="ARBA" id="ARBA00023015"/>
    </source>
</evidence>
<dbReference type="PANTHER" id="PTHR33154:SF33">
    <property type="entry name" value="TRANSCRIPTIONAL REPRESSOR SDPR"/>
    <property type="match status" value="1"/>
</dbReference>
<dbReference type="GO" id="GO:0003677">
    <property type="term" value="F:DNA binding"/>
    <property type="evidence" value="ECO:0007669"/>
    <property type="project" value="UniProtKB-KW"/>
</dbReference>
<keyword evidence="2" id="KW-0238">DNA-binding</keyword>
<dbReference type="SUPFAM" id="SSF46785">
    <property type="entry name" value="Winged helix' DNA-binding domain"/>
    <property type="match status" value="1"/>
</dbReference>
<dbReference type="Gene3D" id="1.10.10.10">
    <property type="entry name" value="Winged helix-like DNA-binding domain superfamily/Winged helix DNA-binding domain"/>
    <property type="match status" value="1"/>
</dbReference>
<dbReference type="Pfam" id="PF01022">
    <property type="entry name" value="HTH_5"/>
    <property type="match status" value="1"/>
</dbReference>
<name>A0A3A9Z3P0_9ACTN</name>
<keyword evidence="3" id="KW-0804">Transcription</keyword>
<evidence type="ECO:0000313" key="5">
    <source>
        <dbReference type="EMBL" id="RKN42913.1"/>
    </source>
</evidence>
<comment type="caution">
    <text evidence="5">The sequence shown here is derived from an EMBL/GenBank/DDBJ whole genome shotgun (WGS) entry which is preliminary data.</text>
</comment>
<dbReference type="InterPro" id="IPR011991">
    <property type="entry name" value="ArsR-like_HTH"/>
</dbReference>
<reference evidence="5 6" key="1">
    <citation type="journal article" date="2014" name="Int. J. Syst. Evol. Microbiol.">
        <title>Streptomyces hoynatensis sp. nov., isolated from deep marine sediment.</title>
        <authorList>
            <person name="Veyisoglu A."/>
            <person name="Sahin N."/>
        </authorList>
    </citation>
    <scope>NUCLEOTIDE SEQUENCE [LARGE SCALE GENOMIC DNA]</scope>
    <source>
        <strain evidence="5 6">KCTC 29097</strain>
    </source>
</reference>
<organism evidence="5 6">
    <name type="scientific">Streptomyces hoynatensis</name>
    <dbReference type="NCBI Taxonomy" id="1141874"/>
    <lineage>
        <taxon>Bacteria</taxon>
        <taxon>Bacillati</taxon>
        <taxon>Actinomycetota</taxon>
        <taxon>Actinomycetes</taxon>
        <taxon>Kitasatosporales</taxon>
        <taxon>Streptomycetaceae</taxon>
        <taxon>Streptomyces</taxon>
    </lineage>
</organism>
<evidence type="ECO:0000313" key="6">
    <source>
        <dbReference type="Proteomes" id="UP000272474"/>
    </source>
</evidence>
<dbReference type="SMART" id="SM00418">
    <property type="entry name" value="HTH_ARSR"/>
    <property type="match status" value="1"/>
</dbReference>
<protein>
    <submittedName>
        <fullName evidence="5">ArsR family transcriptional regulator</fullName>
    </submittedName>
</protein>
<dbReference type="InterPro" id="IPR051081">
    <property type="entry name" value="HTH_MetalResp_TranReg"/>
</dbReference>
<dbReference type="InterPro" id="IPR001845">
    <property type="entry name" value="HTH_ArsR_DNA-bd_dom"/>
</dbReference>
<dbReference type="CDD" id="cd00090">
    <property type="entry name" value="HTH_ARSR"/>
    <property type="match status" value="1"/>
</dbReference>
<evidence type="ECO:0000256" key="2">
    <source>
        <dbReference type="ARBA" id="ARBA00023125"/>
    </source>
</evidence>
<dbReference type="PANTHER" id="PTHR33154">
    <property type="entry name" value="TRANSCRIPTIONAL REGULATOR, ARSR FAMILY"/>
    <property type="match status" value="1"/>
</dbReference>
<accession>A0A3A9Z3P0</accession>
<dbReference type="InterPro" id="IPR036390">
    <property type="entry name" value="WH_DNA-bd_sf"/>
</dbReference>
<dbReference type="Proteomes" id="UP000272474">
    <property type="component" value="Unassembled WGS sequence"/>
</dbReference>
<evidence type="ECO:0000259" key="4">
    <source>
        <dbReference type="SMART" id="SM00418"/>
    </source>
</evidence>
<dbReference type="GO" id="GO:0003700">
    <property type="term" value="F:DNA-binding transcription factor activity"/>
    <property type="evidence" value="ECO:0007669"/>
    <property type="project" value="InterPro"/>
</dbReference>
<gene>
    <name evidence="5" type="ORF">D7294_10280</name>
</gene>
<sequence length="119" mass="13131">MPEEDTSSTGEQLLKVLSALSNPHRMRIIAALAVERNYVSRLARETGMSRPLLHMHLQRLEAAGLVTGSLELSDDGKAMKFFDVAPFIYELTPQTIAAAAETLRQGRQEAHSELEGRGQ</sequence>
<dbReference type="EMBL" id="RBAL01000005">
    <property type="protein sequence ID" value="RKN42913.1"/>
    <property type="molecule type" value="Genomic_DNA"/>
</dbReference>
<dbReference type="RefSeq" id="WP_120677963.1">
    <property type="nucleotide sequence ID" value="NZ_RBAL01000005.1"/>
</dbReference>
<keyword evidence="1" id="KW-0805">Transcription regulation</keyword>
<proteinExistence type="predicted"/>
<dbReference type="InterPro" id="IPR036388">
    <property type="entry name" value="WH-like_DNA-bd_sf"/>
</dbReference>
<dbReference type="AlphaFoldDB" id="A0A3A9Z3P0"/>
<feature type="domain" description="HTH arsR-type" evidence="4">
    <location>
        <begin position="15"/>
        <end position="105"/>
    </location>
</feature>